<dbReference type="SUPFAM" id="SSF52113">
    <property type="entry name" value="BRCT domain"/>
    <property type="match status" value="2"/>
</dbReference>
<dbReference type="CDD" id="cd00160">
    <property type="entry name" value="RhoGEF"/>
    <property type="match status" value="1"/>
</dbReference>
<evidence type="ECO:0000313" key="5">
    <source>
        <dbReference type="Proteomes" id="UP001378592"/>
    </source>
</evidence>
<dbReference type="InterPro" id="IPR049395">
    <property type="entry name" value="ECT2_PH"/>
</dbReference>
<dbReference type="GO" id="GO:0005096">
    <property type="term" value="F:GTPase activator activity"/>
    <property type="evidence" value="ECO:0007669"/>
    <property type="project" value="InterPro"/>
</dbReference>
<dbReference type="Pfam" id="PF00621">
    <property type="entry name" value="RhoGEF"/>
    <property type="match status" value="1"/>
</dbReference>
<name>A0AAN9Z653_9ORTH</name>
<feature type="domain" description="BRCT" evidence="3">
    <location>
        <begin position="125"/>
        <end position="207"/>
    </location>
</feature>
<dbReference type="Gene3D" id="1.20.900.10">
    <property type="entry name" value="Dbl homology (DH) domain"/>
    <property type="match status" value="2"/>
</dbReference>
<dbReference type="SUPFAM" id="SSF50729">
    <property type="entry name" value="PH domain-like"/>
    <property type="match status" value="1"/>
</dbReference>
<feature type="region of interest" description="Disordered" evidence="1">
    <location>
        <begin position="811"/>
        <end position="835"/>
    </location>
</feature>
<comment type="caution">
    <text evidence="4">The sequence shown here is derived from an EMBL/GenBank/DDBJ whole genome shotgun (WGS) entry which is preliminary data.</text>
</comment>
<dbReference type="AlphaFoldDB" id="A0AAN9Z653"/>
<feature type="compositionally biased region" description="Low complexity" evidence="1">
    <location>
        <begin position="322"/>
        <end position="332"/>
    </location>
</feature>
<dbReference type="GO" id="GO:2000431">
    <property type="term" value="P:regulation of cytokinesis, actomyosin contractile ring assembly"/>
    <property type="evidence" value="ECO:0007669"/>
    <property type="project" value="InterPro"/>
</dbReference>
<dbReference type="InterPro" id="IPR001357">
    <property type="entry name" value="BRCT_dom"/>
</dbReference>
<dbReference type="PANTHER" id="PTHR16777:SF2">
    <property type="entry name" value="PROTEIN ECT2"/>
    <property type="match status" value="1"/>
</dbReference>
<feature type="region of interest" description="Disordered" evidence="1">
    <location>
        <begin position="318"/>
        <end position="340"/>
    </location>
</feature>
<organism evidence="4 5">
    <name type="scientific">Gryllus longicercus</name>
    <dbReference type="NCBI Taxonomy" id="2509291"/>
    <lineage>
        <taxon>Eukaryota</taxon>
        <taxon>Metazoa</taxon>
        <taxon>Ecdysozoa</taxon>
        <taxon>Arthropoda</taxon>
        <taxon>Hexapoda</taxon>
        <taxon>Insecta</taxon>
        <taxon>Pterygota</taxon>
        <taxon>Neoptera</taxon>
        <taxon>Polyneoptera</taxon>
        <taxon>Orthoptera</taxon>
        <taxon>Ensifera</taxon>
        <taxon>Gryllidea</taxon>
        <taxon>Grylloidea</taxon>
        <taxon>Gryllidae</taxon>
        <taxon>Gryllinae</taxon>
        <taxon>Gryllus</taxon>
    </lineage>
</organism>
<dbReference type="GO" id="GO:0005085">
    <property type="term" value="F:guanyl-nucleotide exchange factor activity"/>
    <property type="evidence" value="ECO:0007669"/>
    <property type="project" value="InterPro"/>
</dbReference>
<dbReference type="CDD" id="cd17733">
    <property type="entry name" value="BRCT_Ect2_rpt1"/>
    <property type="match status" value="1"/>
</dbReference>
<dbReference type="InterPro" id="IPR036420">
    <property type="entry name" value="BRCT_dom_sf"/>
</dbReference>
<evidence type="ECO:0008006" key="6">
    <source>
        <dbReference type="Google" id="ProtNLM"/>
    </source>
</evidence>
<dbReference type="PANTHER" id="PTHR16777">
    <property type="entry name" value="PROTEIN ECT2"/>
    <property type="match status" value="1"/>
</dbReference>
<proteinExistence type="predicted"/>
<dbReference type="SMART" id="SM00292">
    <property type="entry name" value="BRCT"/>
    <property type="match status" value="3"/>
</dbReference>
<dbReference type="EMBL" id="JAZDUA010000157">
    <property type="protein sequence ID" value="KAK7866026.1"/>
    <property type="molecule type" value="Genomic_DNA"/>
</dbReference>
<evidence type="ECO:0000256" key="1">
    <source>
        <dbReference type="SAM" id="MobiDB-lite"/>
    </source>
</evidence>
<dbReference type="SMART" id="SM00325">
    <property type="entry name" value="RhoGEF"/>
    <property type="match status" value="1"/>
</dbReference>
<evidence type="ECO:0000259" key="2">
    <source>
        <dbReference type="PROSITE" id="PS50010"/>
    </source>
</evidence>
<dbReference type="Pfam" id="PF21243">
    <property type="entry name" value="ECT2_BRCT0"/>
    <property type="match status" value="1"/>
</dbReference>
<dbReference type="Gene3D" id="2.30.29.30">
    <property type="entry name" value="Pleckstrin-homology domain (PH domain)/Phosphotyrosine-binding domain (PTB)"/>
    <property type="match status" value="1"/>
</dbReference>
<dbReference type="Gene3D" id="3.40.50.10190">
    <property type="entry name" value="BRCT domain"/>
    <property type="match status" value="3"/>
</dbReference>
<keyword evidence="5" id="KW-1185">Reference proteome</keyword>
<dbReference type="SUPFAM" id="SSF48065">
    <property type="entry name" value="DBL homology domain (DH-domain)"/>
    <property type="match status" value="1"/>
</dbReference>
<feature type="domain" description="DH" evidence="2">
    <location>
        <begin position="401"/>
        <end position="553"/>
    </location>
</feature>
<evidence type="ECO:0000259" key="3">
    <source>
        <dbReference type="PROSITE" id="PS50172"/>
    </source>
</evidence>
<feature type="domain" description="BRCT" evidence="3">
    <location>
        <begin position="219"/>
        <end position="307"/>
    </location>
</feature>
<feature type="region of interest" description="Disordered" evidence="1">
    <location>
        <begin position="1"/>
        <end position="25"/>
    </location>
</feature>
<dbReference type="GO" id="GO:0007399">
    <property type="term" value="P:nervous system development"/>
    <property type="evidence" value="ECO:0007669"/>
    <property type="project" value="TreeGrafter"/>
</dbReference>
<dbReference type="GO" id="GO:0035556">
    <property type="term" value="P:intracellular signal transduction"/>
    <property type="evidence" value="ECO:0007669"/>
    <property type="project" value="InterPro"/>
</dbReference>
<evidence type="ECO:0000313" key="4">
    <source>
        <dbReference type="EMBL" id="KAK7866026.1"/>
    </source>
</evidence>
<dbReference type="InterPro" id="IPR000219">
    <property type="entry name" value="DH_dom"/>
</dbReference>
<dbReference type="InterPro" id="IPR035899">
    <property type="entry name" value="DBL_dom_sf"/>
</dbReference>
<dbReference type="CDD" id="cd17732">
    <property type="entry name" value="BRCT_Ect2_rpt2"/>
    <property type="match status" value="1"/>
</dbReference>
<dbReference type="Proteomes" id="UP001378592">
    <property type="component" value="Unassembled WGS sequence"/>
</dbReference>
<dbReference type="InterPro" id="IPR049396">
    <property type="entry name" value="ECT2_BRCT0"/>
</dbReference>
<sequence length="835" mass="93898">MEESSICFSTSETNDTNDTGESNNEDNVFVQHRSCVRTRICLIGDLQNDDRIVEAAKTFDVPIVFSETGSEFLNDGSCDTIFVTREFGGPVFDAIHQSEQRIVGPTVLLDCAEKKDDLPKNSRPQYCRAMLGLNICFTGFRKREDLNRLMQLIHFMGGSIRKDMGSKITHLIANSRGGDKYLYAATFRVPIMSEAWVHACWEQRNVVGMSAVSPEMMSYKHKPFYSAFVSFFGFPEEERQHMTEVLLENGGVAVDLEDPTCTHVVVDESAVQNVPEKTPAKAFVVKVEWFWSSVQNEACAAEKEYLFEDYLEELMSPQGKISSSPQSTSSASRARKRKRLRDGVRLVESPSIHKRRSSVSDAAFLSMSGSFLDCSTNSEKGALQNLELDSSIVTPQKGASPRHQVFLELVQTEQNYVGILHTIMMLFKDPLEEMTEKGDTLLNNTELKIIFGNLPPIYEVHSNMLLELRETALHWKEESSIGKIILKYICQTRPECGRQSLQELLIRPVQRLPSISLLLSDILKHTSKSNADHSALEQALGAVREVMTHINEDKRRTEGQLVIFDIFNEIENCPPLLVSSHRSFIVRCDVIELADGLSGRGDSLVFFLFSDTMEVCKKRSKAFKSPNVTGSLHSMKMTKPYKHICLLPLSTIKRVIDIQETNDCRNAFCLRCRNNQEFSERQYSFAMADEEADKMSFLRTLCRQIANTVCRTDTESFFSTQDSSALDLDTSDVVYGSLSKAFKRTKQKVGRAFSFNKTPSKLKRAVSTMMSPFGSTSNLTPASQLAQMRLASCNNLNELGTSPVKSETSYVAPMSVQPTRKNKAPPLNVSSLRRL</sequence>
<dbReference type="InterPro" id="IPR026817">
    <property type="entry name" value="Ect2"/>
</dbReference>
<dbReference type="PROSITE" id="PS50010">
    <property type="entry name" value="DH_2"/>
    <property type="match status" value="1"/>
</dbReference>
<reference evidence="4 5" key="1">
    <citation type="submission" date="2024-03" db="EMBL/GenBank/DDBJ databases">
        <title>The genome assembly and annotation of the cricket Gryllus longicercus Weissman &amp; Gray.</title>
        <authorList>
            <person name="Szrajer S."/>
            <person name="Gray D."/>
            <person name="Ylla G."/>
        </authorList>
    </citation>
    <scope>NUCLEOTIDE SEQUENCE [LARGE SCALE GENOMIC DNA]</scope>
    <source>
        <strain evidence="4">DAG 2021-001</strain>
        <tissue evidence="4">Whole body minus gut</tissue>
    </source>
</reference>
<protein>
    <recommendedName>
        <fullName evidence="6">Protein ECT2</fullName>
    </recommendedName>
</protein>
<dbReference type="CDD" id="cd01229">
    <property type="entry name" value="PH_Ect2"/>
    <property type="match status" value="1"/>
</dbReference>
<dbReference type="InterPro" id="IPR011993">
    <property type="entry name" value="PH-like_dom_sf"/>
</dbReference>
<gene>
    <name evidence="4" type="ORF">R5R35_008539</name>
</gene>
<dbReference type="PROSITE" id="PS00741">
    <property type="entry name" value="DH_1"/>
    <property type="match status" value="1"/>
</dbReference>
<dbReference type="InterPro" id="IPR001331">
    <property type="entry name" value="GDS_CDC24_CS"/>
</dbReference>
<dbReference type="GO" id="GO:0005634">
    <property type="term" value="C:nucleus"/>
    <property type="evidence" value="ECO:0007669"/>
    <property type="project" value="InterPro"/>
</dbReference>
<dbReference type="GO" id="GO:0000281">
    <property type="term" value="P:mitotic cytokinesis"/>
    <property type="evidence" value="ECO:0007669"/>
    <property type="project" value="TreeGrafter"/>
</dbReference>
<dbReference type="GO" id="GO:0005938">
    <property type="term" value="C:cell cortex"/>
    <property type="evidence" value="ECO:0007669"/>
    <property type="project" value="TreeGrafter"/>
</dbReference>
<dbReference type="PROSITE" id="PS50172">
    <property type="entry name" value="BRCT"/>
    <property type="match status" value="2"/>
</dbReference>
<accession>A0AAN9Z653</accession>
<dbReference type="Pfam" id="PF21242">
    <property type="entry name" value="ECT2_PH"/>
    <property type="match status" value="1"/>
</dbReference>
<dbReference type="Pfam" id="PF12738">
    <property type="entry name" value="PTCB-BRCT"/>
    <property type="match status" value="1"/>
</dbReference>